<gene>
    <name evidence="1" type="ORF">ACFPQ3_09100</name>
</gene>
<sequence length="95" mass="10724">MQKIDIFDQVVLIVQNDSSAKKDKIGASPLSFRKQILEAMPDDNFVFLVNNYLASSGGLSHLTFYKSSDNRPVGFCLRYQNKKTLCDCSKRGDRS</sequence>
<proteinExistence type="predicted"/>
<dbReference type="RefSeq" id="WP_232323221.1">
    <property type="nucleotide sequence ID" value="NZ_JBHSOJ010000023.1"/>
</dbReference>
<dbReference type="EMBL" id="JBHSOJ010000023">
    <property type="protein sequence ID" value="MFC5631713.1"/>
    <property type="molecule type" value="Genomic_DNA"/>
</dbReference>
<evidence type="ECO:0000313" key="2">
    <source>
        <dbReference type="Proteomes" id="UP001596110"/>
    </source>
</evidence>
<accession>A0ABW0UEX2</accession>
<name>A0ABW0UEX2_9STRE</name>
<organism evidence="1 2">
    <name type="scientific">Streptococcus caledonicus</name>
    <dbReference type="NCBI Taxonomy" id="2614158"/>
    <lineage>
        <taxon>Bacteria</taxon>
        <taxon>Bacillati</taxon>
        <taxon>Bacillota</taxon>
        <taxon>Bacilli</taxon>
        <taxon>Lactobacillales</taxon>
        <taxon>Streptococcaceae</taxon>
        <taxon>Streptococcus</taxon>
    </lineage>
</organism>
<protein>
    <submittedName>
        <fullName evidence="1">Uncharacterized protein</fullName>
    </submittedName>
</protein>
<comment type="caution">
    <text evidence="1">The sequence shown here is derived from an EMBL/GenBank/DDBJ whole genome shotgun (WGS) entry which is preliminary data.</text>
</comment>
<reference evidence="2" key="1">
    <citation type="journal article" date="2019" name="Int. J. Syst. Evol. Microbiol.">
        <title>The Global Catalogue of Microorganisms (GCM) 10K type strain sequencing project: providing services to taxonomists for standard genome sequencing and annotation.</title>
        <authorList>
            <consortium name="The Broad Institute Genomics Platform"/>
            <consortium name="The Broad Institute Genome Sequencing Center for Infectious Disease"/>
            <person name="Wu L."/>
            <person name="Ma J."/>
        </authorList>
    </citation>
    <scope>NUCLEOTIDE SEQUENCE [LARGE SCALE GENOMIC DNA]</scope>
    <source>
        <strain evidence="2">DT43</strain>
    </source>
</reference>
<dbReference type="Proteomes" id="UP001596110">
    <property type="component" value="Unassembled WGS sequence"/>
</dbReference>
<evidence type="ECO:0000313" key="1">
    <source>
        <dbReference type="EMBL" id="MFC5631713.1"/>
    </source>
</evidence>
<keyword evidence="2" id="KW-1185">Reference proteome</keyword>